<evidence type="ECO:0000313" key="2">
    <source>
        <dbReference type="Proteomes" id="UP000324800"/>
    </source>
</evidence>
<comment type="caution">
    <text evidence="1">The sequence shown here is derived from an EMBL/GenBank/DDBJ whole genome shotgun (WGS) entry which is preliminary data.</text>
</comment>
<proteinExistence type="predicted"/>
<dbReference type="EMBL" id="SNRW01018505">
    <property type="protein sequence ID" value="KAA6367275.1"/>
    <property type="molecule type" value="Genomic_DNA"/>
</dbReference>
<dbReference type="Proteomes" id="UP000324800">
    <property type="component" value="Unassembled WGS sequence"/>
</dbReference>
<reference evidence="1 2" key="1">
    <citation type="submission" date="2019-03" db="EMBL/GenBank/DDBJ databases">
        <title>Single cell metagenomics reveals metabolic interactions within the superorganism composed of flagellate Streblomastix strix and complex community of Bacteroidetes bacteria on its surface.</title>
        <authorList>
            <person name="Treitli S.C."/>
            <person name="Kolisko M."/>
            <person name="Husnik F."/>
            <person name="Keeling P."/>
            <person name="Hampl V."/>
        </authorList>
    </citation>
    <scope>NUCLEOTIDE SEQUENCE [LARGE SCALE GENOMIC DNA]</scope>
    <source>
        <strain evidence="1">ST1C</strain>
    </source>
</reference>
<feature type="non-terminal residue" evidence="1">
    <location>
        <position position="1"/>
    </location>
</feature>
<protein>
    <submittedName>
        <fullName evidence="1">Uncharacterized protein</fullName>
    </submittedName>
</protein>
<organism evidence="1 2">
    <name type="scientific">Streblomastix strix</name>
    <dbReference type="NCBI Taxonomy" id="222440"/>
    <lineage>
        <taxon>Eukaryota</taxon>
        <taxon>Metamonada</taxon>
        <taxon>Preaxostyla</taxon>
        <taxon>Oxymonadida</taxon>
        <taxon>Streblomastigidae</taxon>
        <taxon>Streblomastix</taxon>
    </lineage>
</organism>
<sequence>LYGYFQSEEKMKIQKSKLITFLAEQLDGKQHLNGTDVICVEEQTDTGDSDIGDND</sequence>
<name>A0A5J4UCF2_9EUKA</name>
<gene>
    <name evidence="1" type="ORF">EZS28_037198</name>
</gene>
<accession>A0A5J4UCF2</accession>
<dbReference type="AlphaFoldDB" id="A0A5J4UCF2"/>
<evidence type="ECO:0000313" key="1">
    <source>
        <dbReference type="EMBL" id="KAA6367275.1"/>
    </source>
</evidence>